<protein>
    <submittedName>
        <fullName evidence="2">Uncharacterized protein</fullName>
    </submittedName>
</protein>
<keyword evidence="1" id="KW-1133">Transmembrane helix</keyword>
<evidence type="ECO:0000313" key="2">
    <source>
        <dbReference type="EMBL" id="MFC4291234.1"/>
    </source>
</evidence>
<keyword evidence="1" id="KW-0472">Membrane</keyword>
<proteinExistence type="predicted"/>
<evidence type="ECO:0000313" key="3">
    <source>
        <dbReference type="Proteomes" id="UP001595887"/>
    </source>
</evidence>
<keyword evidence="3" id="KW-1185">Reference proteome</keyword>
<name>A0ABV8RD45_9SPHN</name>
<dbReference type="Proteomes" id="UP001595887">
    <property type="component" value="Unassembled WGS sequence"/>
</dbReference>
<organism evidence="2 3">
    <name type="scientific">Sphingorhabdus arenilitoris</name>
    <dbReference type="NCBI Taxonomy" id="1490041"/>
    <lineage>
        <taxon>Bacteria</taxon>
        <taxon>Pseudomonadati</taxon>
        <taxon>Pseudomonadota</taxon>
        <taxon>Alphaproteobacteria</taxon>
        <taxon>Sphingomonadales</taxon>
        <taxon>Sphingomonadaceae</taxon>
        <taxon>Sphingorhabdus</taxon>
    </lineage>
</organism>
<comment type="caution">
    <text evidence="2">The sequence shown here is derived from an EMBL/GenBank/DDBJ whole genome shotgun (WGS) entry which is preliminary data.</text>
</comment>
<evidence type="ECO:0000256" key="1">
    <source>
        <dbReference type="SAM" id="Phobius"/>
    </source>
</evidence>
<dbReference type="RefSeq" id="WP_381420868.1">
    <property type="nucleotide sequence ID" value="NZ_JBHSDH010000010.1"/>
</dbReference>
<gene>
    <name evidence="2" type="ORF">ACFOWX_02275</name>
</gene>
<accession>A0ABV8RD45</accession>
<dbReference type="EMBL" id="JBHSDH010000010">
    <property type="protein sequence ID" value="MFC4291234.1"/>
    <property type="molecule type" value="Genomic_DNA"/>
</dbReference>
<feature type="transmembrane region" description="Helical" evidence="1">
    <location>
        <begin position="53"/>
        <end position="75"/>
    </location>
</feature>
<reference evidence="3" key="1">
    <citation type="journal article" date="2019" name="Int. J. Syst. Evol. Microbiol.">
        <title>The Global Catalogue of Microorganisms (GCM) 10K type strain sequencing project: providing services to taxonomists for standard genome sequencing and annotation.</title>
        <authorList>
            <consortium name="The Broad Institute Genomics Platform"/>
            <consortium name="The Broad Institute Genome Sequencing Center for Infectious Disease"/>
            <person name="Wu L."/>
            <person name="Ma J."/>
        </authorList>
    </citation>
    <scope>NUCLEOTIDE SEQUENCE [LARGE SCALE GENOMIC DNA]</scope>
    <source>
        <strain evidence="3">CECT 8531</strain>
    </source>
</reference>
<keyword evidence="1" id="KW-0812">Transmembrane</keyword>
<sequence>MAIFWIDLLCFLCLLYLAMRFNRGWLIWCAGLQLAALVTHFATVVAPNYSPVVYQALIEFWSVPILLVMVAGIMLDQKVMRK</sequence>